<reference evidence="4" key="1">
    <citation type="journal article" date="2014" name="PLoS ONE">
        <title>Transcriptome-Based Identification of ABC Transporters in the Western Tarnished Plant Bug Lygus hesperus.</title>
        <authorList>
            <person name="Hull J.J."/>
            <person name="Chaney K."/>
            <person name="Geib S.M."/>
            <person name="Fabrick J.A."/>
            <person name="Brent C.S."/>
            <person name="Walsh D."/>
            <person name="Lavine L.C."/>
        </authorList>
    </citation>
    <scope>NUCLEOTIDE SEQUENCE</scope>
</reference>
<feature type="region of interest" description="Disordered" evidence="3">
    <location>
        <begin position="1"/>
        <end position="181"/>
    </location>
</feature>
<dbReference type="PANTHER" id="PTHR16127:SF13">
    <property type="entry name" value="GH01188P"/>
    <property type="match status" value="1"/>
</dbReference>
<sequence>MDNLENCAAEKSDSPKIEAVSPIGSSGKQEKKQNGSSPNKNVKKSPSKSSPKGGTKHSLSESKNGQIEETLVKTDSQSAVGGDHSPNTGNGGVGEPRVPAQASPKPAPGACANAPTCPVIQSPKLPMNPHPQTPATPCSFNAKPIGSGLKPNAGSSSVGKPSDKNSKRNREDKLRKKDDKSVEHVLKALSSLETTEEKLGAMCQKYAEIVNEHRILQNAAKLCEKKNSVLQKEKEQLQADHSKAILTRSRLENLCRELQRQNKAVKEECMLKIREEEEKKREVATKFQSTLTELGTLLAQNNDKNAKLRDDNLDMTTKLKSVCEQYERKEQHVEKLAKQMKLEMQLADAKLAKAKMEMAMEKETLLREKQQLLLELSQYQTQLEEMKLSETALRNQIQLYNDKYDEFHKALLQSNEAIGGFKQEMERMSKQIRKLEKETVSWKSRYEAAHRTLLQMTEEKLKSDQNASAANRKLVALQGLCRSLQAQCTSLRSELKGVASSTPVRTDQEEELMSQVEKELNETASEEGLASDSSPCPRQLSRESAEKLNGETMSSEDLSDKEGVTAAAQLPDPDTPQGAADLIVHKGSSPEPVISSPNGAASPNGDLCDGVDAKTLCPPPPLQTKKNKAKKKNKK</sequence>
<dbReference type="InterPro" id="IPR026183">
    <property type="entry name" value="Taxilin_fam"/>
</dbReference>
<accession>A0A0A9Y934</accession>
<reference evidence="4" key="2">
    <citation type="submission" date="2014-07" db="EMBL/GenBank/DDBJ databases">
        <authorList>
            <person name="Hull J."/>
        </authorList>
    </citation>
    <scope>NUCLEOTIDE SEQUENCE</scope>
</reference>
<feature type="region of interest" description="Disordered" evidence="3">
    <location>
        <begin position="495"/>
        <end position="635"/>
    </location>
</feature>
<feature type="compositionally biased region" description="Basic residues" evidence="3">
    <location>
        <begin position="625"/>
        <end position="635"/>
    </location>
</feature>
<dbReference type="Pfam" id="PF09728">
    <property type="entry name" value="Taxilin"/>
    <property type="match status" value="1"/>
</dbReference>
<evidence type="ECO:0000313" key="4">
    <source>
        <dbReference type="EMBL" id="JAG28704.1"/>
    </source>
</evidence>
<feature type="coiled-coil region" evidence="2">
    <location>
        <begin position="319"/>
        <end position="445"/>
    </location>
</feature>
<comment type="similarity">
    <text evidence="1">Belongs to the taxilin family.</text>
</comment>
<dbReference type="EMBL" id="GBHO01014900">
    <property type="protein sequence ID" value="JAG28704.1"/>
    <property type="molecule type" value="Transcribed_RNA"/>
</dbReference>
<feature type="coiled-coil region" evidence="2">
    <location>
        <begin position="216"/>
        <end position="275"/>
    </location>
</feature>
<evidence type="ECO:0000256" key="1">
    <source>
        <dbReference type="ARBA" id="ARBA00009550"/>
    </source>
</evidence>
<protein>
    <submittedName>
        <fullName evidence="4">Alpha-taxilin</fullName>
    </submittedName>
</protein>
<evidence type="ECO:0000256" key="3">
    <source>
        <dbReference type="SAM" id="MobiDB-lite"/>
    </source>
</evidence>
<dbReference type="PANTHER" id="PTHR16127">
    <property type="entry name" value="TAXILIN"/>
    <property type="match status" value="1"/>
</dbReference>
<feature type="compositionally biased region" description="Basic and acidic residues" evidence="3">
    <location>
        <begin position="161"/>
        <end position="181"/>
    </location>
</feature>
<feature type="compositionally biased region" description="Polar residues" evidence="3">
    <location>
        <begin position="61"/>
        <end position="79"/>
    </location>
</feature>
<proteinExistence type="inferred from homology"/>
<gene>
    <name evidence="4" type="primary">Txlna</name>
    <name evidence="4" type="ORF">CM83_48483</name>
</gene>
<organism evidence="4">
    <name type="scientific">Lygus hesperus</name>
    <name type="common">Western plant bug</name>
    <dbReference type="NCBI Taxonomy" id="30085"/>
    <lineage>
        <taxon>Eukaryota</taxon>
        <taxon>Metazoa</taxon>
        <taxon>Ecdysozoa</taxon>
        <taxon>Arthropoda</taxon>
        <taxon>Hexapoda</taxon>
        <taxon>Insecta</taxon>
        <taxon>Pterygota</taxon>
        <taxon>Neoptera</taxon>
        <taxon>Paraneoptera</taxon>
        <taxon>Hemiptera</taxon>
        <taxon>Heteroptera</taxon>
        <taxon>Panheteroptera</taxon>
        <taxon>Cimicomorpha</taxon>
        <taxon>Miridae</taxon>
        <taxon>Mirini</taxon>
        <taxon>Lygus</taxon>
    </lineage>
</organism>
<dbReference type="GO" id="GO:0019905">
    <property type="term" value="F:syntaxin binding"/>
    <property type="evidence" value="ECO:0007669"/>
    <property type="project" value="InterPro"/>
</dbReference>
<feature type="compositionally biased region" description="Basic and acidic residues" evidence="3">
    <location>
        <begin position="540"/>
        <end position="549"/>
    </location>
</feature>
<name>A0A0A9Y934_LYGHE</name>
<keyword evidence="2" id="KW-0175">Coiled coil</keyword>
<dbReference type="AlphaFoldDB" id="A0A0A9Y934"/>
<evidence type="ECO:0000256" key="2">
    <source>
        <dbReference type="SAM" id="Coils"/>
    </source>
</evidence>